<dbReference type="GO" id="GO:0016020">
    <property type="term" value="C:membrane"/>
    <property type="evidence" value="ECO:0007669"/>
    <property type="project" value="UniProtKB-SubCell"/>
</dbReference>
<organism evidence="7 8">
    <name type="scientific">Thalassobaculum litoreum DSM 18839</name>
    <dbReference type="NCBI Taxonomy" id="1123362"/>
    <lineage>
        <taxon>Bacteria</taxon>
        <taxon>Pseudomonadati</taxon>
        <taxon>Pseudomonadota</taxon>
        <taxon>Alphaproteobacteria</taxon>
        <taxon>Rhodospirillales</taxon>
        <taxon>Thalassobaculaceae</taxon>
        <taxon>Thalassobaculum</taxon>
    </lineage>
</organism>
<evidence type="ECO:0000313" key="8">
    <source>
        <dbReference type="Proteomes" id="UP000198615"/>
    </source>
</evidence>
<dbReference type="Pfam" id="PF09731">
    <property type="entry name" value="Mitofilin"/>
    <property type="match status" value="1"/>
</dbReference>
<feature type="transmembrane region" description="Helical" evidence="6">
    <location>
        <begin position="137"/>
        <end position="155"/>
    </location>
</feature>
<accession>A0A8G2BJ14</accession>
<dbReference type="RefSeq" id="WP_093150253.1">
    <property type="nucleotide sequence ID" value="NZ_FNBW01000006.1"/>
</dbReference>
<keyword evidence="3 6" id="KW-1133">Transmembrane helix</keyword>
<evidence type="ECO:0000256" key="2">
    <source>
        <dbReference type="ARBA" id="ARBA00022692"/>
    </source>
</evidence>
<feature type="region of interest" description="Disordered" evidence="5">
    <location>
        <begin position="175"/>
        <end position="254"/>
    </location>
</feature>
<dbReference type="PANTHER" id="PTHR15415:SF7">
    <property type="entry name" value="MICOS COMPLEX SUBUNIT MIC60"/>
    <property type="match status" value="1"/>
</dbReference>
<evidence type="ECO:0000313" key="7">
    <source>
        <dbReference type="EMBL" id="SDF75488.1"/>
    </source>
</evidence>
<dbReference type="PANTHER" id="PTHR15415">
    <property type="entry name" value="MITOFILIN"/>
    <property type="match status" value="1"/>
</dbReference>
<feature type="compositionally biased region" description="Low complexity" evidence="5">
    <location>
        <begin position="78"/>
        <end position="96"/>
    </location>
</feature>
<comment type="caution">
    <text evidence="7">The sequence shown here is derived from an EMBL/GenBank/DDBJ whole genome shotgun (WGS) entry which is preliminary data.</text>
</comment>
<feature type="region of interest" description="Disordered" evidence="5">
    <location>
        <begin position="1"/>
        <end position="131"/>
    </location>
</feature>
<keyword evidence="8" id="KW-1185">Reference proteome</keyword>
<gene>
    <name evidence="7" type="ORF">SAMN05660686_02207</name>
</gene>
<name>A0A8G2BJ14_9PROT</name>
<evidence type="ECO:0000256" key="4">
    <source>
        <dbReference type="ARBA" id="ARBA00023136"/>
    </source>
</evidence>
<sequence>MAETPKAENETGGTVSGAEGADTLSATSSTVAQDRAAGAGDDALAVGPDGASDSLSGMAASGTVDGGAGQDSLAGIQGTDTAGTTPAGTTPGPWAASSDSISGDDTPLSDPAETPEPAPTRPSAGGGGSGGGGATRLVVFLLLIVLIGGVGYATYPEWRDEAVPYAEMIGVTLPEAPAETDPDAPTPVASGDTAAPAADSTPPAASDSATSAQTDSAQTGSAQTDSAQTEPAATESGPSTSDPAAVATAPRSDPAVSAEAFEALSDRVATLEAEIDRLSEAPSSGTPTAGTDGAGEDLGERIAALESRFTALADEMAIVRQGLGIADETDGVSAVASDLSGRLSELNSRISTLETQDSGPPPVTSEDLAALRERVSGLQTASEGGDEDLVSRIDALAATQKELADKVAQGRNQQEQAGAFLLATNLLAAASNDSGAFSAELDAVESAALDQPEIDTAIGTLRTHAGGVPSEADLRSRFPRVAASIIDASLVGAGDDVVGTALTRIAALVTLRRTETADGDDIDAIVNRAEAAANAGDLPGAVAALGALDGDPAKVAQPWIAEAQARIAVDRAVRSLQSRALATLSGG</sequence>
<evidence type="ECO:0000256" key="5">
    <source>
        <dbReference type="SAM" id="MobiDB-lite"/>
    </source>
</evidence>
<feature type="region of interest" description="Disordered" evidence="5">
    <location>
        <begin position="277"/>
        <end position="296"/>
    </location>
</feature>
<feature type="compositionally biased region" description="Polar residues" evidence="5">
    <location>
        <begin position="225"/>
        <end position="242"/>
    </location>
</feature>
<keyword evidence="4 6" id="KW-0472">Membrane</keyword>
<evidence type="ECO:0000256" key="1">
    <source>
        <dbReference type="ARBA" id="ARBA00004370"/>
    </source>
</evidence>
<dbReference type="EMBL" id="FNBW01000006">
    <property type="protein sequence ID" value="SDF75488.1"/>
    <property type="molecule type" value="Genomic_DNA"/>
</dbReference>
<dbReference type="AlphaFoldDB" id="A0A8G2BJ14"/>
<reference evidence="7 8" key="1">
    <citation type="submission" date="2016-10" db="EMBL/GenBank/DDBJ databases">
        <authorList>
            <person name="Varghese N."/>
            <person name="Submissions S."/>
        </authorList>
    </citation>
    <scope>NUCLEOTIDE SEQUENCE [LARGE SCALE GENOMIC DNA]</scope>
    <source>
        <strain evidence="7 8">DSM 18839</strain>
    </source>
</reference>
<feature type="compositionally biased region" description="Low complexity" evidence="5">
    <location>
        <begin position="186"/>
        <end position="224"/>
    </location>
</feature>
<dbReference type="Gene3D" id="1.10.287.1490">
    <property type="match status" value="1"/>
</dbReference>
<dbReference type="InterPro" id="IPR019133">
    <property type="entry name" value="MIC60"/>
</dbReference>
<feature type="compositionally biased region" description="Low complexity" evidence="5">
    <location>
        <begin position="32"/>
        <end position="51"/>
    </location>
</feature>
<evidence type="ECO:0000256" key="3">
    <source>
        <dbReference type="ARBA" id="ARBA00022989"/>
    </source>
</evidence>
<keyword evidence="2 6" id="KW-0812">Transmembrane</keyword>
<comment type="subcellular location">
    <subcellularLocation>
        <location evidence="1">Membrane</location>
    </subcellularLocation>
</comment>
<proteinExistence type="predicted"/>
<protein>
    <submittedName>
        <fullName evidence="7">Uncharacterized conserved protein</fullName>
    </submittedName>
</protein>
<evidence type="ECO:0000256" key="6">
    <source>
        <dbReference type="SAM" id="Phobius"/>
    </source>
</evidence>
<dbReference type="Proteomes" id="UP000198615">
    <property type="component" value="Unassembled WGS sequence"/>
</dbReference>